<dbReference type="Pfam" id="PF13460">
    <property type="entry name" value="NAD_binding_10"/>
    <property type="match status" value="1"/>
</dbReference>
<gene>
    <name evidence="2" type="ORF">NNL38_14300</name>
</gene>
<sequence length="213" mass="22768">MKVLVLGATGNIGGHILAEALARGHELTALIREASKADTLPAGVKAVIGDINTLEANNDVFRHQDVVIAAIRPPQGQEQKLVEMTDKLLKATDKHNVRLVLSGGAGGLLSPKADQRRLTDDPDYVGSGWKAIAIACAEQLTHCQESAFSHWTYLAPAAFIGGTEKRGQFRLGTDTLIVDEKGQSKISLPDLATAVVDEVEVPQFKGTCFTIAY</sequence>
<dbReference type="RefSeq" id="WP_255388690.1">
    <property type="nucleotide sequence ID" value="NZ_CP101508.1"/>
</dbReference>
<dbReference type="PANTHER" id="PTHR43355:SF2">
    <property type="entry name" value="FLAVIN REDUCTASE (NADPH)"/>
    <property type="match status" value="1"/>
</dbReference>
<dbReference type="InterPro" id="IPR016040">
    <property type="entry name" value="NAD(P)-bd_dom"/>
</dbReference>
<dbReference type="Proteomes" id="UP001057998">
    <property type="component" value="Chromosome 1"/>
</dbReference>
<reference evidence="2" key="1">
    <citation type="submission" date="2022-07" db="EMBL/GenBank/DDBJ databases">
        <title>Genome sequencing of Photobacterium atrarenae GJH2-4.</title>
        <authorList>
            <person name="Park S.-J."/>
        </authorList>
    </citation>
    <scope>NUCLEOTIDE SEQUENCE</scope>
    <source>
        <strain evidence="2">GJH2-4</strain>
    </source>
</reference>
<dbReference type="EMBL" id="CP101508">
    <property type="protein sequence ID" value="UTV27472.1"/>
    <property type="molecule type" value="Genomic_DNA"/>
</dbReference>
<protein>
    <submittedName>
        <fullName evidence="2">NAD(P)H-binding protein</fullName>
    </submittedName>
</protein>
<dbReference type="Gene3D" id="3.40.50.720">
    <property type="entry name" value="NAD(P)-binding Rossmann-like Domain"/>
    <property type="match status" value="1"/>
</dbReference>
<dbReference type="SUPFAM" id="SSF51735">
    <property type="entry name" value="NAD(P)-binding Rossmann-fold domains"/>
    <property type="match status" value="1"/>
</dbReference>
<accession>A0ABY5GDZ2</accession>
<name>A0ABY5GDZ2_9GAMM</name>
<feature type="domain" description="NAD(P)-binding" evidence="1">
    <location>
        <begin position="7"/>
        <end position="200"/>
    </location>
</feature>
<proteinExistence type="predicted"/>
<evidence type="ECO:0000313" key="3">
    <source>
        <dbReference type="Proteomes" id="UP001057998"/>
    </source>
</evidence>
<dbReference type="InterPro" id="IPR051606">
    <property type="entry name" value="Polyketide_Oxido-like"/>
</dbReference>
<evidence type="ECO:0000259" key="1">
    <source>
        <dbReference type="Pfam" id="PF13460"/>
    </source>
</evidence>
<dbReference type="InterPro" id="IPR036291">
    <property type="entry name" value="NAD(P)-bd_dom_sf"/>
</dbReference>
<keyword evidence="3" id="KW-1185">Reference proteome</keyword>
<evidence type="ECO:0000313" key="2">
    <source>
        <dbReference type="EMBL" id="UTV27472.1"/>
    </source>
</evidence>
<dbReference type="PANTHER" id="PTHR43355">
    <property type="entry name" value="FLAVIN REDUCTASE (NADPH)"/>
    <property type="match status" value="1"/>
</dbReference>
<organism evidence="2 3">
    <name type="scientific">Photobacterium atrarenae</name>
    <dbReference type="NCBI Taxonomy" id="865757"/>
    <lineage>
        <taxon>Bacteria</taxon>
        <taxon>Pseudomonadati</taxon>
        <taxon>Pseudomonadota</taxon>
        <taxon>Gammaproteobacteria</taxon>
        <taxon>Vibrionales</taxon>
        <taxon>Vibrionaceae</taxon>
        <taxon>Photobacterium</taxon>
    </lineage>
</organism>